<dbReference type="Proteomes" id="UP000317369">
    <property type="component" value="Chromosome"/>
</dbReference>
<dbReference type="EMBL" id="CP036425">
    <property type="protein sequence ID" value="QDU35289.1"/>
    <property type="molecule type" value="Genomic_DNA"/>
</dbReference>
<sequence>MRVGKIEFDTERGMSLCLFVLLRSVVLLLTFLLLLMMFGVLGGCVGNVSDKIGTGDKVNIMACTCCKCDPCMCPEKTTKSIAPSTGRVETKVVCPCCTCDVCDCATKS</sequence>
<protein>
    <submittedName>
        <fullName evidence="1">Uncharacterized protein</fullName>
    </submittedName>
</protein>
<gene>
    <name evidence="1" type="ORF">KS4_33700</name>
</gene>
<proteinExistence type="predicted"/>
<evidence type="ECO:0000313" key="1">
    <source>
        <dbReference type="EMBL" id="QDU35289.1"/>
    </source>
</evidence>
<accession>A0A517YYI7</accession>
<dbReference type="KEGG" id="pcor:KS4_33700"/>
<name>A0A517YYI7_9BACT</name>
<dbReference type="AlphaFoldDB" id="A0A517YYI7"/>
<reference evidence="1 2" key="1">
    <citation type="submission" date="2019-02" db="EMBL/GenBank/DDBJ databases">
        <title>Deep-cultivation of Planctomycetes and their phenomic and genomic characterization uncovers novel biology.</title>
        <authorList>
            <person name="Wiegand S."/>
            <person name="Jogler M."/>
            <person name="Boedeker C."/>
            <person name="Pinto D."/>
            <person name="Vollmers J."/>
            <person name="Rivas-Marin E."/>
            <person name="Kohn T."/>
            <person name="Peeters S.H."/>
            <person name="Heuer A."/>
            <person name="Rast P."/>
            <person name="Oberbeckmann S."/>
            <person name="Bunk B."/>
            <person name="Jeske O."/>
            <person name="Meyerdierks A."/>
            <person name="Storesund J.E."/>
            <person name="Kallscheuer N."/>
            <person name="Luecker S."/>
            <person name="Lage O.M."/>
            <person name="Pohl T."/>
            <person name="Merkel B.J."/>
            <person name="Hornburger P."/>
            <person name="Mueller R.-W."/>
            <person name="Bruemmer F."/>
            <person name="Labrenz M."/>
            <person name="Spormann A.M."/>
            <person name="Op den Camp H."/>
            <person name="Overmann J."/>
            <person name="Amann R."/>
            <person name="Jetten M.S.M."/>
            <person name="Mascher T."/>
            <person name="Medema M.H."/>
            <person name="Devos D.P."/>
            <person name="Kaster A.-K."/>
            <person name="Ovreas L."/>
            <person name="Rohde M."/>
            <person name="Galperin M.Y."/>
            <person name="Jogler C."/>
        </authorList>
    </citation>
    <scope>NUCLEOTIDE SEQUENCE [LARGE SCALE GENOMIC DNA]</scope>
    <source>
        <strain evidence="1 2">KS4</strain>
    </source>
</reference>
<keyword evidence="2" id="KW-1185">Reference proteome</keyword>
<evidence type="ECO:0000313" key="2">
    <source>
        <dbReference type="Proteomes" id="UP000317369"/>
    </source>
</evidence>
<organism evidence="1 2">
    <name type="scientific">Poriferisphaera corsica</name>
    <dbReference type="NCBI Taxonomy" id="2528020"/>
    <lineage>
        <taxon>Bacteria</taxon>
        <taxon>Pseudomonadati</taxon>
        <taxon>Planctomycetota</taxon>
        <taxon>Phycisphaerae</taxon>
        <taxon>Phycisphaerales</taxon>
        <taxon>Phycisphaeraceae</taxon>
        <taxon>Poriferisphaera</taxon>
    </lineage>
</organism>